<evidence type="ECO:0000256" key="2">
    <source>
        <dbReference type="ARBA" id="ARBA00023128"/>
    </source>
</evidence>
<comment type="caution">
    <text evidence="4">The sequence shown here is derived from an EMBL/GenBank/DDBJ whole genome shotgun (WGS) entry which is preliminary data.</text>
</comment>
<dbReference type="PANTHER" id="PTHR28133:SF1">
    <property type="entry name" value="REQUIRED FOR RESPIRATORY GROWTH PROTEIN 7, MITOCHONDRIAL"/>
    <property type="match status" value="1"/>
</dbReference>
<comment type="subcellular location">
    <subcellularLocation>
        <location evidence="1">Mitochondrion</location>
    </subcellularLocation>
</comment>
<keyword evidence="5" id="KW-1185">Reference proteome</keyword>
<sequence length="263" mass="29048">MQARLTSCIRRNFSSAAPTGTLSNVYRGTFFEERSMEILQDHLSMSLRHVGGKSDGGIDLMGWWWLPLSESEAGTISKGPAVNRRRLRVLAQCKAEKRKASPKYVREMEGVLHRYMSLLNSPVSPAASGSTSQYPLVALLVSESPFTKATVLRAQSSPVPFFLLHIPPLPDPNPSASEESDPDEETSENRIGSAVWNPALARGLLGGKVEARWERSPSGAGRPGLWWGGQRLQSWTPDNVSEEQLTLENEDSFFQGLAEEQPR</sequence>
<evidence type="ECO:0000313" key="5">
    <source>
        <dbReference type="Proteomes" id="UP000620124"/>
    </source>
</evidence>
<dbReference type="EMBL" id="JACAZI010000010">
    <property type="protein sequence ID" value="KAF7350498.1"/>
    <property type="molecule type" value="Genomic_DNA"/>
</dbReference>
<dbReference type="GO" id="GO:0005739">
    <property type="term" value="C:mitochondrion"/>
    <property type="evidence" value="ECO:0007669"/>
    <property type="project" value="UniProtKB-SubCell"/>
</dbReference>
<feature type="region of interest" description="Disordered" evidence="3">
    <location>
        <begin position="212"/>
        <end position="263"/>
    </location>
</feature>
<evidence type="ECO:0000256" key="1">
    <source>
        <dbReference type="ARBA" id="ARBA00004173"/>
    </source>
</evidence>
<dbReference type="PANTHER" id="PTHR28133">
    <property type="entry name" value="REQUIRED FOR RESPIRATORY GROWTH PROTEIN 7, MITOCHONDRIAL"/>
    <property type="match status" value="1"/>
</dbReference>
<dbReference type="AlphaFoldDB" id="A0A8H6XZJ1"/>
<protein>
    <recommendedName>
        <fullName evidence="6">Required for respiratory growth protein 7, mitochondrial</fullName>
    </recommendedName>
</protein>
<dbReference type="OrthoDB" id="20734at2759"/>
<gene>
    <name evidence="4" type="ORF">MVEN_01355400</name>
</gene>
<organism evidence="4 5">
    <name type="scientific">Mycena venus</name>
    <dbReference type="NCBI Taxonomy" id="2733690"/>
    <lineage>
        <taxon>Eukaryota</taxon>
        <taxon>Fungi</taxon>
        <taxon>Dikarya</taxon>
        <taxon>Basidiomycota</taxon>
        <taxon>Agaricomycotina</taxon>
        <taxon>Agaricomycetes</taxon>
        <taxon>Agaricomycetidae</taxon>
        <taxon>Agaricales</taxon>
        <taxon>Marasmiineae</taxon>
        <taxon>Mycenaceae</taxon>
        <taxon>Mycena</taxon>
    </lineage>
</organism>
<proteinExistence type="predicted"/>
<evidence type="ECO:0008006" key="6">
    <source>
        <dbReference type="Google" id="ProtNLM"/>
    </source>
</evidence>
<dbReference type="Pfam" id="PF10356">
    <property type="entry name" value="RRG7"/>
    <property type="match status" value="1"/>
</dbReference>
<evidence type="ECO:0000256" key="3">
    <source>
        <dbReference type="SAM" id="MobiDB-lite"/>
    </source>
</evidence>
<dbReference type="InterPro" id="IPR018828">
    <property type="entry name" value="RRG7"/>
</dbReference>
<evidence type="ECO:0000313" key="4">
    <source>
        <dbReference type="EMBL" id="KAF7350498.1"/>
    </source>
</evidence>
<keyword evidence="2" id="KW-0496">Mitochondrion</keyword>
<accession>A0A8H6XZJ1</accession>
<reference evidence="4" key="1">
    <citation type="submission" date="2020-05" db="EMBL/GenBank/DDBJ databases">
        <title>Mycena genomes resolve the evolution of fungal bioluminescence.</title>
        <authorList>
            <person name="Tsai I.J."/>
        </authorList>
    </citation>
    <scope>NUCLEOTIDE SEQUENCE</scope>
    <source>
        <strain evidence="4">CCC161011</strain>
    </source>
</reference>
<dbReference type="Proteomes" id="UP000620124">
    <property type="component" value="Unassembled WGS sequence"/>
</dbReference>
<feature type="region of interest" description="Disordered" evidence="3">
    <location>
        <begin position="170"/>
        <end position="193"/>
    </location>
</feature>
<name>A0A8H6XZJ1_9AGAR</name>
<feature type="compositionally biased region" description="Polar residues" evidence="3">
    <location>
        <begin position="231"/>
        <end position="247"/>
    </location>
</feature>